<evidence type="ECO:0000256" key="1">
    <source>
        <dbReference type="SAM" id="SignalP"/>
    </source>
</evidence>
<evidence type="ECO:0000313" key="2">
    <source>
        <dbReference type="EMBL" id="MDQ0505068.1"/>
    </source>
</evidence>
<name>A0ABU0LD52_XANAG</name>
<dbReference type="Proteomes" id="UP001241747">
    <property type="component" value="Unassembled WGS sequence"/>
</dbReference>
<reference evidence="2 3" key="1">
    <citation type="submission" date="2023-07" db="EMBL/GenBank/DDBJ databases">
        <title>Genomic Encyclopedia of Type Strains, Phase IV (KMG-IV): sequencing the most valuable type-strain genomes for metagenomic binning, comparative biology and taxonomic classification.</title>
        <authorList>
            <person name="Goeker M."/>
        </authorList>
    </citation>
    <scope>NUCLEOTIDE SEQUENCE [LARGE SCALE GENOMIC DNA]</scope>
    <source>
        <strain evidence="2 3">DSM 3770</strain>
    </source>
</reference>
<keyword evidence="1" id="KW-0732">Signal</keyword>
<comment type="caution">
    <text evidence="2">The sequence shown here is derived from an EMBL/GenBank/DDBJ whole genome shotgun (WGS) entry which is preliminary data.</text>
</comment>
<sequence length="160" mass="16337">MLRPLLAVSALAASALAVLTLPAAAQQKMAWHLQQTEESAALVFGVPETDEVMLFFVCKPGADGVTAQSQIGSKGLEKDAVARLILSAGSVKKSLAGKAIANEESGAVDVEAPTTLADVKALTKGGSSLSIEVKGAKQKLSLSGVGEVFAKFEAACKPKS</sequence>
<feature type="chain" id="PRO_5046706541" evidence="1">
    <location>
        <begin position="26"/>
        <end position="160"/>
    </location>
</feature>
<gene>
    <name evidence="2" type="ORF">QOZ94_001850</name>
</gene>
<evidence type="ECO:0000313" key="3">
    <source>
        <dbReference type="Proteomes" id="UP001241747"/>
    </source>
</evidence>
<accession>A0ABU0LD52</accession>
<dbReference type="RefSeq" id="WP_237345574.1">
    <property type="nucleotide sequence ID" value="NZ_JABWGX010000011.1"/>
</dbReference>
<organism evidence="2 3">
    <name type="scientific">Xanthobacter agilis</name>
    <dbReference type="NCBI Taxonomy" id="47492"/>
    <lineage>
        <taxon>Bacteria</taxon>
        <taxon>Pseudomonadati</taxon>
        <taxon>Pseudomonadota</taxon>
        <taxon>Alphaproteobacteria</taxon>
        <taxon>Hyphomicrobiales</taxon>
        <taxon>Xanthobacteraceae</taxon>
        <taxon>Xanthobacter</taxon>
    </lineage>
</organism>
<proteinExistence type="predicted"/>
<protein>
    <submittedName>
        <fullName evidence="2">Uncharacterized protein</fullName>
    </submittedName>
</protein>
<keyword evidence="3" id="KW-1185">Reference proteome</keyword>
<feature type="signal peptide" evidence="1">
    <location>
        <begin position="1"/>
        <end position="25"/>
    </location>
</feature>
<dbReference type="EMBL" id="JAUSVY010000003">
    <property type="protein sequence ID" value="MDQ0505068.1"/>
    <property type="molecule type" value="Genomic_DNA"/>
</dbReference>